<protein>
    <submittedName>
        <fullName evidence="2">Uncharacterized protein</fullName>
    </submittedName>
</protein>
<gene>
    <name evidence="2" type="ORF">EHS24_009293</name>
</gene>
<dbReference type="Proteomes" id="UP000279236">
    <property type="component" value="Unassembled WGS sequence"/>
</dbReference>
<evidence type="ECO:0000313" key="3">
    <source>
        <dbReference type="Proteomes" id="UP000279236"/>
    </source>
</evidence>
<evidence type="ECO:0000313" key="2">
    <source>
        <dbReference type="EMBL" id="RSH79641.1"/>
    </source>
</evidence>
<reference evidence="2 3" key="1">
    <citation type="submission" date="2018-11" db="EMBL/GenBank/DDBJ databases">
        <title>Genome sequence of Apiotrichum porosum DSM 27194.</title>
        <authorList>
            <person name="Aliyu H."/>
            <person name="Gorte O."/>
            <person name="Ochsenreither K."/>
        </authorList>
    </citation>
    <scope>NUCLEOTIDE SEQUENCE [LARGE SCALE GENOMIC DNA]</scope>
    <source>
        <strain evidence="2 3">DSM 27194</strain>
    </source>
</reference>
<dbReference type="RefSeq" id="XP_028474750.1">
    <property type="nucleotide sequence ID" value="XM_028624582.1"/>
</dbReference>
<feature type="compositionally biased region" description="Basic and acidic residues" evidence="1">
    <location>
        <begin position="1"/>
        <end position="12"/>
    </location>
</feature>
<comment type="caution">
    <text evidence="2">The sequence shown here is derived from an EMBL/GenBank/DDBJ whole genome shotgun (WGS) entry which is preliminary data.</text>
</comment>
<organism evidence="2 3">
    <name type="scientific">Apiotrichum porosum</name>
    <dbReference type="NCBI Taxonomy" id="105984"/>
    <lineage>
        <taxon>Eukaryota</taxon>
        <taxon>Fungi</taxon>
        <taxon>Dikarya</taxon>
        <taxon>Basidiomycota</taxon>
        <taxon>Agaricomycotina</taxon>
        <taxon>Tremellomycetes</taxon>
        <taxon>Trichosporonales</taxon>
        <taxon>Trichosporonaceae</taxon>
        <taxon>Apiotrichum</taxon>
    </lineage>
</organism>
<dbReference type="STRING" id="105984.A0A427XL82"/>
<sequence length="653" mass="70978">MSHPHPPPDDRHHVRSPLPPTAILAPAFFPTSIQAQPFYSNTSPPQRLRVPVMPSDSSVLLQAAQVIAEMSTQTAVGSSWKSQSQRGRRRRKLTKDRSQILIIGPFKSQVLDLSSSSGSSATSTPQEAVGRPSSTIPSLRQTPSLIGGHIHSLTDAPPTPPTDWVAYSAPMSEFSELDDMFVDSSFESTDLTFELPRRKSETDLPKIQEPLPKKDILVDDSPVSPPVDKGLLWTRSLLQRLHTRNSPPRRLAPHSAPNRIPLHKRPKLIPIPIPFSQESTPASSSLGTSIRTVPSSSSRTVPSSSIRTAPASSTRSIPFASTRTVASAAPRTVIPTTPRSTGSALVKDESNSSSPTRLGEQALAEADLFNDTMFVCVACDGRVSRVFNVNPCEDLVCPTCFSSALSAVSVTQGAAKCPACMEPVTTFETYKPVSYIAVRGPNSRKANNLLPVPEPWTYETSSDTIVMRIDNVAWDVEPLVVERFLPPNVLPTRQNMFMPGGRVTAGRKRAVTITQVTHVELNNELRPGSKAELASLLELCEAALTMPPPQLRLDSTGRGRLHASVGSNGKAHYIKHRHAPFHAIISIMLKLAGPDSPAYWDIYHVTSGAIAALGSYLQTNKPGRNYSYIAADRALLHRLKEINKQCFGNALEA</sequence>
<evidence type="ECO:0000256" key="1">
    <source>
        <dbReference type="SAM" id="MobiDB-lite"/>
    </source>
</evidence>
<feature type="region of interest" description="Disordered" evidence="1">
    <location>
        <begin position="244"/>
        <end position="357"/>
    </location>
</feature>
<dbReference type="EMBL" id="RSCE01000009">
    <property type="protein sequence ID" value="RSH79641.1"/>
    <property type="molecule type" value="Genomic_DNA"/>
</dbReference>
<feature type="compositionally biased region" description="Low complexity" evidence="1">
    <location>
        <begin position="114"/>
        <end position="124"/>
    </location>
</feature>
<dbReference type="GeneID" id="39593836"/>
<accession>A0A427XL82</accession>
<feature type="region of interest" description="Disordered" evidence="1">
    <location>
        <begin position="72"/>
        <end position="98"/>
    </location>
</feature>
<feature type="compositionally biased region" description="Polar residues" evidence="1">
    <location>
        <begin position="334"/>
        <end position="343"/>
    </location>
</feature>
<dbReference type="OrthoDB" id="336240at2759"/>
<dbReference type="AlphaFoldDB" id="A0A427XL82"/>
<feature type="region of interest" description="Disordered" evidence="1">
    <location>
        <begin position="1"/>
        <end position="21"/>
    </location>
</feature>
<proteinExistence type="predicted"/>
<feature type="region of interest" description="Disordered" evidence="1">
    <location>
        <begin position="111"/>
        <end position="157"/>
    </location>
</feature>
<feature type="compositionally biased region" description="Low complexity" evidence="1">
    <location>
        <begin position="288"/>
        <end position="308"/>
    </location>
</feature>
<name>A0A427XL82_9TREE</name>
<feature type="compositionally biased region" description="Polar residues" evidence="1">
    <location>
        <begin position="310"/>
        <end position="325"/>
    </location>
</feature>
<feature type="compositionally biased region" description="Polar residues" evidence="1">
    <location>
        <begin position="276"/>
        <end position="287"/>
    </location>
</feature>
<feature type="compositionally biased region" description="Polar residues" evidence="1">
    <location>
        <begin position="132"/>
        <end position="144"/>
    </location>
</feature>
<keyword evidence="3" id="KW-1185">Reference proteome</keyword>